<feature type="region of interest" description="Disordered" evidence="1">
    <location>
        <begin position="230"/>
        <end position="281"/>
    </location>
</feature>
<gene>
    <name evidence="3" type="ORF">FOXYS1_1539</name>
</gene>
<evidence type="ECO:0000313" key="3">
    <source>
        <dbReference type="EMBL" id="KAF5267576.1"/>
    </source>
</evidence>
<evidence type="ECO:0008006" key="5">
    <source>
        <dbReference type="Google" id="ProtNLM"/>
    </source>
</evidence>
<feature type="compositionally biased region" description="Pro residues" evidence="1">
    <location>
        <begin position="106"/>
        <end position="122"/>
    </location>
</feature>
<accession>A0A8H5EQG3</accession>
<feature type="transmembrane region" description="Helical" evidence="2">
    <location>
        <begin position="59"/>
        <end position="83"/>
    </location>
</feature>
<feature type="compositionally biased region" description="Gly residues" evidence="1">
    <location>
        <begin position="318"/>
        <end position="327"/>
    </location>
</feature>
<keyword evidence="2" id="KW-1133">Transmembrane helix</keyword>
<feature type="region of interest" description="Disordered" evidence="1">
    <location>
        <begin position="89"/>
        <end position="130"/>
    </location>
</feature>
<protein>
    <recommendedName>
        <fullName evidence="5">RanBP2-type domain-containing protein</fullName>
    </recommendedName>
</protein>
<evidence type="ECO:0000256" key="1">
    <source>
        <dbReference type="SAM" id="MobiDB-lite"/>
    </source>
</evidence>
<feature type="compositionally biased region" description="Basic and acidic residues" evidence="1">
    <location>
        <begin position="308"/>
        <end position="317"/>
    </location>
</feature>
<dbReference type="EMBL" id="JAAFOW010000235">
    <property type="protein sequence ID" value="KAF5267576.1"/>
    <property type="molecule type" value="Genomic_DNA"/>
</dbReference>
<dbReference type="AlphaFoldDB" id="A0A8H5EQG3"/>
<keyword evidence="2" id="KW-0812">Transmembrane</keyword>
<name>A0A8H5EQG3_FUSOX</name>
<feature type="region of interest" description="Disordered" evidence="1">
    <location>
        <begin position="297"/>
        <end position="334"/>
    </location>
</feature>
<evidence type="ECO:0000256" key="2">
    <source>
        <dbReference type="SAM" id="Phobius"/>
    </source>
</evidence>
<sequence>MMPLQLRFIIQVNCPYLDRRPGTLPVIWSLALSRSFHSTSPYLPHHLLSATQSMNSATLFFFVIIILFIISIFFINCTITIIIRTRSRHTKSKPSSPPIMSQPIKPDTPSPNVPPPPPPNPDTPTSSTFTGATFGIRPDHVAWKCHRGFFCNIINPLTDARCATCKQERAFPADALNASHKQIGWLQSMDLHGNEKWIYFDRETLDQLRQGTLPKNFLNSSPPVSWKSGGIDGINPENSRPVSEGSGDVVGIHHGNSPPMSSGTGEVGGNSREGKRMSTGVGFEVSRMERWVANVVKKQVDDEDLEEPDKQSEDGGDAKGGAAGDGSGSKRKSQ</sequence>
<reference evidence="3" key="1">
    <citation type="submission" date="2020-02" db="EMBL/GenBank/DDBJ databases">
        <title>Identification and distribution of gene clusters putatively required for synthesis of sphingolipid metabolism inhibitors in phylogenetically diverse species of the filamentous fungus Fusarium.</title>
        <authorList>
            <person name="Kim H.-S."/>
            <person name="Busman M."/>
            <person name="Brown D.W."/>
            <person name="Divon H."/>
            <person name="Uhlig S."/>
            <person name="Proctor R.H."/>
        </authorList>
    </citation>
    <scope>NUCLEOTIDE SEQUENCE [LARGE SCALE GENOMIC DNA]</scope>
    <source>
        <strain evidence="3">NRRL 39464</strain>
    </source>
</reference>
<dbReference type="Proteomes" id="UP000558688">
    <property type="component" value="Unassembled WGS sequence"/>
</dbReference>
<organism evidence="3 4">
    <name type="scientific">Fusarium oxysporum</name>
    <name type="common">Fusarium vascular wilt</name>
    <dbReference type="NCBI Taxonomy" id="5507"/>
    <lineage>
        <taxon>Eukaryota</taxon>
        <taxon>Fungi</taxon>
        <taxon>Dikarya</taxon>
        <taxon>Ascomycota</taxon>
        <taxon>Pezizomycotina</taxon>
        <taxon>Sordariomycetes</taxon>
        <taxon>Hypocreomycetidae</taxon>
        <taxon>Hypocreales</taxon>
        <taxon>Nectriaceae</taxon>
        <taxon>Fusarium</taxon>
        <taxon>Fusarium oxysporum species complex</taxon>
    </lineage>
</organism>
<keyword evidence="2" id="KW-0472">Membrane</keyword>
<proteinExistence type="predicted"/>
<evidence type="ECO:0000313" key="4">
    <source>
        <dbReference type="Proteomes" id="UP000558688"/>
    </source>
</evidence>
<comment type="caution">
    <text evidence="3">The sequence shown here is derived from an EMBL/GenBank/DDBJ whole genome shotgun (WGS) entry which is preliminary data.</text>
</comment>